<dbReference type="Proteomes" id="UP000183859">
    <property type="component" value="Chromosome"/>
</dbReference>
<dbReference type="GO" id="GO:0016491">
    <property type="term" value="F:oxidoreductase activity"/>
    <property type="evidence" value="ECO:0007669"/>
    <property type="project" value="UniProtKB-KW"/>
</dbReference>
<comment type="similarity">
    <text evidence="1">Belongs to the short-chain dehydrogenases/reductases (SDR) family.</text>
</comment>
<evidence type="ECO:0000313" key="4">
    <source>
        <dbReference type="Proteomes" id="UP000183859"/>
    </source>
</evidence>
<dbReference type="InterPro" id="IPR036291">
    <property type="entry name" value="NAD(P)-bd_dom_sf"/>
</dbReference>
<proteinExistence type="inferred from homology"/>
<name>A0A1L3I347_9RHOB</name>
<dbReference type="Gene3D" id="3.40.50.720">
    <property type="entry name" value="NAD(P)-binding Rossmann-like Domain"/>
    <property type="match status" value="1"/>
</dbReference>
<dbReference type="Pfam" id="PF00106">
    <property type="entry name" value="adh_short"/>
    <property type="match status" value="1"/>
</dbReference>
<gene>
    <name evidence="3" type="ORF">PhaeoP97_01050</name>
</gene>
<organism evidence="3 4">
    <name type="scientific">Phaeobacter porticola</name>
    <dbReference type="NCBI Taxonomy" id="1844006"/>
    <lineage>
        <taxon>Bacteria</taxon>
        <taxon>Pseudomonadati</taxon>
        <taxon>Pseudomonadota</taxon>
        <taxon>Alphaproteobacteria</taxon>
        <taxon>Rhodobacterales</taxon>
        <taxon>Roseobacteraceae</taxon>
        <taxon>Phaeobacter</taxon>
    </lineage>
</organism>
<accession>A0A1L3I347</accession>
<dbReference type="EMBL" id="CP016364">
    <property type="protein sequence ID" value="APG46477.1"/>
    <property type="molecule type" value="Genomic_DNA"/>
</dbReference>
<sequence length="241" mass="25284">MGGADAAVRLWPLDPARAAPHKTFMTQKLALITGASRGLGAALAEALAPTHHIVAVARTTGALEELDDRIKAAGGSATLAPMDITVPEAMATLCRGIHDRWGNLDLWVHTAIHAAPLSPANFVAAKDWQKSMAINATATSVLIPYVSPLLGQTGGAVFFDDPRAGDKFFGAYGATKAAQMSLANSWQVETVKTGPRVQVLTPNPMGTALRARFFPGEDRDALATPQDEAARLLAEILAAAE</sequence>
<keyword evidence="4" id="KW-1185">Reference proteome</keyword>
<dbReference type="CDD" id="cd05233">
    <property type="entry name" value="SDR_c"/>
    <property type="match status" value="1"/>
</dbReference>
<dbReference type="AlphaFoldDB" id="A0A1L3I347"/>
<dbReference type="SUPFAM" id="SSF51735">
    <property type="entry name" value="NAD(P)-binding Rossmann-fold domains"/>
    <property type="match status" value="1"/>
</dbReference>
<keyword evidence="2" id="KW-0560">Oxidoreductase</keyword>
<evidence type="ECO:0000256" key="1">
    <source>
        <dbReference type="ARBA" id="ARBA00006484"/>
    </source>
</evidence>
<dbReference type="PANTHER" id="PTHR44196">
    <property type="entry name" value="DEHYDROGENASE/REDUCTASE SDR FAMILY MEMBER 7B"/>
    <property type="match status" value="1"/>
</dbReference>
<evidence type="ECO:0000313" key="3">
    <source>
        <dbReference type="EMBL" id="APG46477.1"/>
    </source>
</evidence>
<evidence type="ECO:0000256" key="2">
    <source>
        <dbReference type="ARBA" id="ARBA00023002"/>
    </source>
</evidence>
<dbReference type="STRING" id="1844006.PhaeoP97_01050"/>
<reference evidence="4" key="1">
    <citation type="submission" date="2016-07" db="EMBL/GenBank/DDBJ databases">
        <title>Phaeobacter portensis sp. nov., a tropodithietic acid producing bacterium isolated from a German harbor.</title>
        <authorList>
            <person name="Freese H.M."/>
            <person name="Bunk B."/>
            <person name="Breider S."/>
            <person name="Brinkhoff T."/>
        </authorList>
    </citation>
    <scope>NUCLEOTIDE SEQUENCE [LARGE SCALE GENOMIC DNA]</scope>
    <source>
        <strain evidence="4">P97</strain>
    </source>
</reference>
<dbReference type="GO" id="GO:0016020">
    <property type="term" value="C:membrane"/>
    <property type="evidence" value="ECO:0007669"/>
    <property type="project" value="TreeGrafter"/>
</dbReference>
<dbReference type="InterPro" id="IPR002347">
    <property type="entry name" value="SDR_fam"/>
</dbReference>
<dbReference type="PANTHER" id="PTHR44196:SF4">
    <property type="entry name" value="SHORT CHAIN DEHYDROGENASE"/>
    <property type="match status" value="1"/>
</dbReference>
<dbReference type="PRINTS" id="PR00081">
    <property type="entry name" value="GDHRDH"/>
</dbReference>
<dbReference type="KEGG" id="php:PhaeoP97_01050"/>
<protein>
    <submittedName>
        <fullName evidence="3">Putative short chain dehydrogenase</fullName>
    </submittedName>
</protein>